<dbReference type="Proteomes" id="UP000076852">
    <property type="component" value="Plasmid pOLGA2"/>
</dbReference>
<keyword evidence="1" id="KW-0812">Transmembrane</keyword>
<feature type="transmembrane region" description="Helical" evidence="1">
    <location>
        <begin position="69"/>
        <end position="90"/>
    </location>
</feature>
<dbReference type="AlphaFoldDB" id="A0A167WQU6"/>
<gene>
    <name evidence="2" type="ORF">AYM40_37450</name>
</gene>
<proteinExistence type="predicted"/>
<dbReference type="OrthoDB" id="9000885at2"/>
<dbReference type="EMBL" id="CP014581">
    <property type="protein sequence ID" value="ANB78049.1"/>
    <property type="molecule type" value="Genomic_DNA"/>
</dbReference>
<keyword evidence="1" id="KW-1133">Transmembrane helix</keyword>
<protein>
    <submittedName>
        <fullName evidence="2">Uncharacterized protein</fullName>
    </submittedName>
</protein>
<geneLocation type="plasmid" evidence="3">
    <name>polga2</name>
</geneLocation>
<dbReference type="RefSeq" id="WP_063501207.1">
    <property type="nucleotide sequence ID" value="NZ_CP014581.1"/>
</dbReference>
<evidence type="ECO:0000256" key="1">
    <source>
        <dbReference type="SAM" id="Phobius"/>
    </source>
</evidence>
<evidence type="ECO:0000313" key="2">
    <source>
        <dbReference type="EMBL" id="ANB78049.1"/>
    </source>
</evidence>
<feature type="transmembrane region" description="Helical" evidence="1">
    <location>
        <begin position="96"/>
        <end position="115"/>
    </location>
</feature>
<dbReference type="KEGG" id="buz:AYM40_37450"/>
<reference evidence="2 3" key="1">
    <citation type="journal article" date="2016" name="Gene">
        <title>PacBio SMRT assembly of a complex multi-replicon genome reveals chlorocatechol degradative operon in a region of genome plasticity.</title>
        <authorList>
            <person name="Ricker N."/>
            <person name="Shen S.Y."/>
            <person name="Goordial J."/>
            <person name="Jin S."/>
            <person name="Fulthorpe R.R."/>
        </authorList>
    </citation>
    <scope>NUCLEOTIDE SEQUENCE [LARGE SCALE GENOMIC DNA]</scope>
    <source>
        <strain evidence="2 3">OLGA172</strain>
        <plasmid evidence="3">polga2</plasmid>
    </source>
</reference>
<keyword evidence="3" id="KW-1185">Reference proteome</keyword>
<organism evidence="2 3">
    <name type="scientific">Paraburkholderia phytofirmans OLGA172</name>
    <dbReference type="NCBI Taxonomy" id="1417228"/>
    <lineage>
        <taxon>Bacteria</taxon>
        <taxon>Pseudomonadati</taxon>
        <taxon>Pseudomonadota</taxon>
        <taxon>Betaproteobacteria</taxon>
        <taxon>Burkholderiales</taxon>
        <taxon>Burkholderiaceae</taxon>
        <taxon>Paraburkholderia</taxon>
    </lineage>
</organism>
<keyword evidence="1" id="KW-0472">Membrane</keyword>
<keyword evidence="2" id="KW-0614">Plasmid</keyword>
<evidence type="ECO:0000313" key="3">
    <source>
        <dbReference type="Proteomes" id="UP000076852"/>
    </source>
</evidence>
<feature type="transmembrane region" description="Helical" evidence="1">
    <location>
        <begin position="32"/>
        <end position="49"/>
    </location>
</feature>
<sequence length="197" mass="21357">MANTNKSTTDQIQMTIQTIAHALLTMSQQESFLFFASIAATVYSVPRFFRRLKHKQNAGTATQQHNIAFVLAIAGWIALCVNFPFNLVLREDTFDWMSACVVLVGTCWVAIGAVMTKKEESDMLALLTPTAGAAQPTAIETLTVKALVNASAYCRSGLVVIALGTLIQMAHLVDRAHPNLFAMSQHVQTQAQAGSAE</sequence>
<accession>A0A167WQU6</accession>
<name>A0A167WQU6_9BURK</name>